<keyword evidence="3" id="KW-1185">Reference proteome</keyword>
<dbReference type="GO" id="GO:0016747">
    <property type="term" value="F:acyltransferase activity, transferring groups other than amino-acyl groups"/>
    <property type="evidence" value="ECO:0007669"/>
    <property type="project" value="InterPro"/>
</dbReference>
<dbReference type="Gene3D" id="3.40.630.30">
    <property type="match status" value="1"/>
</dbReference>
<dbReference type="KEGG" id="vin:AKJ08_2366"/>
<gene>
    <name evidence="2" type="ORF">AKJ08_2366</name>
</gene>
<dbReference type="PROSITE" id="PS51186">
    <property type="entry name" value="GNAT"/>
    <property type="match status" value="1"/>
</dbReference>
<protein>
    <submittedName>
        <fullName evidence="2">Acetyltransferase, GNAT family</fullName>
    </submittedName>
</protein>
<dbReference type="SUPFAM" id="SSF55729">
    <property type="entry name" value="Acyl-CoA N-acyltransferases (Nat)"/>
    <property type="match status" value="1"/>
</dbReference>
<dbReference type="CDD" id="cd04301">
    <property type="entry name" value="NAT_SF"/>
    <property type="match status" value="1"/>
</dbReference>
<evidence type="ECO:0000313" key="3">
    <source>
        <dbReference type="Proteomes" id="UP000055590"/>
    </source>
</evidence>
<accession>A0A0K1PFT6</accession>
<keyword evidence="2" id="KW-0808">Transferase</keyword>
<dbReference type="Pfam" id="PF00583">
    <property type="entry name" value="Acetyltransf_1"/>
    <property type="match status" value="1"/>
</dbReference>
<dbReference type="AlphaFoldDB" id="A0A0K1PFT6"/>
<proteinExistence type="predicted"/>
<reference evidence="2 3" key="1">
    <citation type="submission" date="2015-08" db="EMBL/GenBank/DDBJ databases">
        <authorList>
            <person name="Babu N.S."/>
            <person name="Beckwith C.J."/>
            <person name="Beseler K.G."/>
            <person name="Brison A."/>
            <person name="Carone J.V."/>
            <person name="Caskin T.P."/>
            <person name="Diamond M."/>
            <person name="Durham M.E."/>
            <person name="Foxe J.M."/>
            <person name="Go M."/>
            <person name="Henderson B.A."/>
            <person name="Jones I.B."/>
            <person name="McGettigan J.A."/>
            <person name="Micheletti S.J."/>
            <person name="Nasrallah M.E."/>
            <person name="Ortiz D."/>
            <person name="Piller C.R."/>
            <person name="Privatt S.R."/>
            <person name="Schneider S.L."/>
            <person name="Sharp S."/>
            <person name="Smith T.C."/>
            <person name="Stanton J.D."/>
            <person name="Ullery H.E."/>
            <person name="Wilson R.J."/>
            <person name="Serrano M.G."/>
            <person name="Buck G."/>
            <person name="Lee V."/>
            <person name="Wang Y."/>
            <person name="Carvalho R."/>
            <person name="Voegtly L."/>
            <person name="Shi R."/>
            <person name="Duckworth R."/>
            <person name="Johnson A."/>
            <person name="Loviza R."/>
            <person name="Walstead R."/>
            <person name="Shah Z."/>
            <person name="Kiflezghi M."/>
            <person name="Wade K."/>
            <person name="Ball S.L."/>
            <person name="Bradley K.W."/>
            <person name="Asai D.J."/>
            <person name="Bowman C.A."/>
            <person name="Russell D.A."/>
            <person name="Pope W.H."/>
            <person name="Jacobs-Sera D."/>
            <person name="Hendrix R.W."/>
            <person name="Hatfull G.F."/>
        </authorList>
    </citation>
    <scope>NUCLEOTIDE SEQUENCE [LARGE SCALE GENOMIC DNA]</scope>
    <source>
        <strain evidence="2 3">DSM 27710</strain>
    </source>
</reference>
<evidence type="ECO:0000259" key="1">
    <source>
        <dbReference type="PROSITE" id="PS51186"/>
    </source>
</evidence>
<dbReference type="EMBL" id="CP012332">
    <property type="protein sequence ID" value="AKU91979.1"/>
    <property type="molecule type" value="Genomic_DNA"/>
</dbReference>
<dbReference type="Proteomes" id="UP000055590">
    <property type="component" value="Chromosome"/>
</dbReference>
<dbReference type="InterPro" id="IPR016181">
    <property type="entry name" value="Acyl_CoA_acyltransferase"/>
</dbReference>
<feature type="domain" description="N-acetyltransferase" evidence="1">
    <location>
        <begin position="149"/>
        <end position="288"/>
    </location>
</feature>
<dbReference type="STRING" id="1391653.AKJ08_2366"/>
<dbReference type="InterPro" id="IPR000182">
    <property type="entry name" value="GNAT_dom"/>
</dbReference>
<dbReference type="OrthoDB" id="3771710at2"/>
<dbReference type="RefSeq" id="WP_050726211.1">
    <property type="nucleotide sequence ID" value="NZ_CP012332.1"/>
</dbReference>
<name>A0A0K1PFT6_9BACT</name>
<evidence type="ECO:0000313" key="2">
    <source>
        <dbReference type="EMBL" id="AKU91979.1"/>
    </source>
</evidence>
<organism evidence="2 3">
    <name type="scientific">Vulgatibacter incomptus</name>
    <dbReference type="NCBI Taxonomy" id="1391653"/>
    <lineage>
        <taxon>Bacteria</taxon>
        <taxon>Pseudomonadati</taxon>
        <taxon>Myxococcota</taxon>
        <taxon>Myxococcia</taxon>
        <taxon>Myxococcales</taxon>
        <taxon>Cystobacterineae</taxon>
        <taxon>Vulgatibacteraceae</taxon>
        <taxon>Vulgatibacter</taxon>
    </lineage>
</organism>
<sequence>MSRSPDSDHDFRRMDELVRAAWKERGPHVPFTAGDLQWRMNRNDLVRMEHIRLWEAPDGTLLGFAWRYARGEIDVLFHPASHAERLVPEVIEWSESLEEPRPTIWALEGDRQLAEALVDAGLAPTGGCYLHLARPVRELELRPTLPPGFSLRGVDAGELAARAAAHRAAFGSERLQASIYERLVRAPLYRPEHDVVALTPEGEMAAFALGWFDPATGVGELEPVGTVPAWRGLGLARAASMDALRRMAEAGARLALVYALATDPVSSRLYQSIGLQIVDRNLSYARPA</sequence>